<evidence type="ECO:0000313" key="2">
    <source>
        <dbReference type="Proteomes" id="UP000233551"/>
    </source>
</evidence>
<protein>
    <submittedName>
        <fullName evidence="1">Uncharacterized protein</fullName>
    </submittedName>
</protein>
<dbReference type="PANTHER" id="PTHR31182">
    <property type="entry name" value="C2 NT-TYPE DOMAIN-CONTAINING PROTEIN"/>
    <property type="match status" value="1"/>
</dbReference>
<reference evidence="1 2" key="1">
    <citation type="submission" date="2017-11" db="EMBL/GenBank/DDBJ databases">
        <title>De-novo sequencing of pomegranate (Punica granatum L.) genome.</title>
        <authorList>
            <person name="Akparov Z."/>
            <person name="Amiraslanov A."/>
            <person name="Hajiyeva S."/>
            <person name="Abbasov M."/>
            <person name="Kaur K."/>
            <person name="Hamwieh A."/>
            <person name="Solovyev V."/>
            <person name="Salamov A."/>
            <person name="Braich B."/>
            <person name="Kosarev P."/>
            <person name="Mahmoud A."/>
            <person name="Hajiyev E."/>
            <person name="Babayeva S."/>
            <person name="Izzatullayeva V."/>
            <person name="Mammadov A."/>
            <person name="Mammadov A."/>
            <person name="Sharifova S."/>
            <person name="Ojaghi J."/>
            <person name="Eynullazada K."/>
            <person name="Bayramov B."/>
            <person name="Abdulazimova A."/>
            <person name="Shahmuradov I."/>
        </authorList>
    </citation>
    <scope>NUCLEOTIDE SEQUENCE [LARGE SCALE GENOMIC DNA]</scope>
    <source>
        <strain evidence="2">cv. AG2017</strain>
        <tissue evidence="1">Leaf</tissue>
    </source>
</reference>
<dbReference type="Proteomes" id="UP000233551">
    <property type="component" value="Unassembled WGS sequence"/>
</dbReference>
<dbReference type="PANTHER" id="PTHR31182:SF15">
    <property type="entry name" value="F26K24.5 PROTEIN"/>
    <property type="match status" value="1"/>
</dbReference>
<dbReference type="EMBL" id="PGOL01007602">
    <property type="protein sequence ID" value="PKI32470.1"/>
    <property type="molecule type" value="Genomic_DNA"/>
</dbReference>
<organism evidence="1 2">
    <name type="scientific">Punica granatum</name>
    <name type="common">Pomegranate</name>
    <dbReference type="NCBI Taxonomy" id="22663"/>
    <lineage>
        <taxon>Eukaryota</taxon>
        <taxon>Viridiplantae</taxon>
        <taxon>Streptophyta</taxon>
        <taxon>Embryophyta</taxon>
        <taxon>Tracheophyta</taxon>
        <taxon>Spermatophyta</taxon>
        <taxon>Magnoliopsida</taxon>
        <taxon>eudicotyledons</taxon>
        <taxon>Gunneridae</taxon>
        <taxon>Pentapetalae</taxon>
        <taxon>rosids</taxon>
        <taxon>malvids</taxon>
        <taxon>Myrtales</taxon>
        <taxon>Lythraceae</taxon>
        <taxon>Punica</taxon>
    </lineage>
</organism>
<dbReference type="AlphaFoldDB" id="A0A2I0HLW9"/>
<sequence length="150" mass="16884">MLEDGVGVFRAMPKKNTVSWNAVIAGCRQMGCDEDEVNFSVEVMREGWIPDKYFDLETILQAKIQPLTVVPGKSFIGFFYPDGMDEEGFDYIVEIVAAAIEEAEIAAGTLEFVIPQATSLKLSGLLGQIRWRILSTQRRMMRQKTWQVGT</sequence>
<comment type="caution">
    <text evidence="1">The sequence shown here is derived from an EMBL/GenBank/DDBJ whole genome shotgun (WGS) entry which is preliminary data.</text>
</comment>
<keyword evidence="2" id="KW-1185">Reference proteome</keyword>
<evidence type="ECO:0000313" key="1">
    <source>
        <dbReference type="EMBL" id="PKI32470.1"/>
    </source>
</evidence>
<gene>
    <name evidence="1" type="ORF">CRG98_047132</name>
</gene>
<accession>A0A2I0HLW9</accession>
<dbReference type="STRING" id="22663.A0A2I0HLW9"/>
<name>A0A2I0HLW9_PUNGR</name>
<proteinExistence type="predicted"/>